<evidence type="ECO:0000313" key="3">
    <source>
        <dbReference type="Proteomes" id="UP000619118"/>
    </source>
</evidence>
<keyword evidence="1" id="KW-0472">Membrane</keyword>
<proteinExistence type="predicted"/>
<dbReference type="EMBL" id="BMQX01000004">
    <property type="protein sequence ID" value="GGQ10411.1"/>
    <property type="molecule type" value="Genomic_DNA"/>
</dbReference>
<organism evidence="2 3">
    <name type="scientific">Shewanella litoralis</name>
    <dbReference type="NCBI Taxonomy" id="2282700"/>
    <lineage>
        <taxon>Bacteria</taxon>
        <taxon>Pseudomonadati</taxon>
        <taxon>Pseudomonadota</taxon>
        <taxon>Gammaproteobacteria</taxon>
        <taxon>Alteromonadales</taxon>
        <taxon>Shewanellaceae</taxon>
        <taxon>Shewanella</taxon>
    </lineage>
</organism>
<sequence>MTQESTQPVTTTDAAKPSIPKRLIALMLVYVITSVGGLIAAQSMSELSAMLCLLTLMLVLGIVGRQKAALYLLRVYCLLQLMLYSMLPIVMYDPDNLDAGPTTVDFGVFQTVVPDWILYSVLIAVGMLQVWISFNTKVKAWFKSRINFNIISG</sequence>
<evidence type="ECO:0000313" key="2">
    <source>
        <dbReference type="EMBL" id="GGQ10411.1"/>
    </source>
</evidence>
<feature type="transmembrane region" description="Helical" evidence="1">
    <location>
        <begin position="23"/>
        <end position="41"/>
    </location>
</feature>
<feature type="transmembrane region" description="Helical" evidence="1">
    <location>
        <begin position="47"/>
        <end position="64"/>
    </location>
</feature>
<keyword evidence="3" id="KW-1185">Reference proteome</keyword>
<feature type="transmembrane region" description="Helical" evidence="1">
    <location>
        <begin position="71"/>
        <end position="92"/>
    </location>
</feature>
<dbReference type="RefSeq" id="WP_160053016.1">
    <property type="nucleotide sequence ID" value="NZ_BMQX01000004.1"/>
</dbReference>
<evidence type="ECO:0000256" key="1">
    <source>
        <dbReference type="SAM" id="Phobius"/>
    </source>
</evidence>
<gene>
    <name evidence="2" type="ORF">GCM10009411_08930</name>
</gene>
<feature type="transmembrane region" description="Helical" evidence="1">
    <location>
        <begin position="116"/>
        <end position="134"/>
    </location>
</feature>
<reference evidence="3" key="1">
    <citation type="journal article" date="2019" name="Int. J. Syst. Evol. Microbiol.">
        <title>The Global Catalogue of Microorganisms (GCM) 10K type strain sequencing project: providing services to taxonomists for standard genome sequencing and annotation.</title>
        <authorList>
            <consortium name="The Broad Institute Genomics Platform"/>
            <consortium name="The Broad Institute Genome Sequencing Center for Infectious Disease"/>
            <person name="Wu L."/>
            <person name="Ma J."/>
        </authorList>
    </citation>
    <scope>NUCLEOTIDE SEQUENCE [LARGE SCALE GENOMIC DNA]</scope>
    <source>
        <strain evidence="3">JCM 32306</strain>
    </source>
</reference>
<protein>
    <submittedName>
        <fullName evidence="2">Membrane protein</fullName>
    </submittedName>
</protein>
<comment type="caution">
    <text evidence="2">The sequence shown here is derived from an EMBL/GenBank/DDBJ whole genome shotgun (WGS) entry which is preliminary data.</text>
</comment>
<keyword evidence="1" id="KW-1133">Transmembrane helix</keyword>
<dbReference type="Proteomes" id="UP000619118">
    <property type="component" value="Unassembled WGS sequence"/>
</dbReference>
<keyword evidence="1" id="KW-0812">Transmembrane</keyword>
<accession>A0ABQ2R2I4</accession>
<name>A0ABQ2R2I4_9GAMM</name>